<feature type="transmembrane region" description="Helical" evidence="1">
    <location>
        <begin position="12"/>
        <end position="29"/>
    </location>
</feature>
<dbReference type="STRING" id="640948.SAMN05216238_101158"/>
<accession>A0A1I1S025</accession>
<keyword evidence="1" id="KW-1133">Transmembrane helix</keyword>
<proteinExistence type="predicted"/>
<sequence>MEKQVSKFGWGLLIIALILSAYILPYTILSDVQAWYGSFLVWGIIGVLIIIANIMITRDWGK</sequence>
<evidence type="ECO:0000313" key="3">
    <source>
        <dbReference type="Proteomes" id="UP000199474"/>
    </source>
</evidence>
<feature type="transmembrane region" description="Helical" evidence="1">
    <location>
        <begin position="35"/>
        <end position="56"/>
    </location>
</feature>
<dbReference type="Proteomes" id="UP000199474">
    <property type="component" value="Unassembled WGS sequence"/>
</dbReference>
<gene>
    <name evidence="2" type="ORF">SAMN05216238_101158</name>
</gene>
<dbReference type="EMBL" id="FOMR01000001">
    <property type="protein sequence ID" value="SFD39896.1"/>
    <property type="molecule type" value="Genomic_DNA"/>
</dbReference>
<keyword evidence="3" id="KW-1185">Reference proteome</keyword>
<keyword evidence="1" id="KW-0812">Transmembrane</keyword>
<name>A0A1I1S025_9BACI</name>
<evidence type="ECO:0008006" key="4">
    <source>
        <dbReference type="Google" id="ProtNLM"/>
    </source>
</evidence>
<reference evidence="3" key="1">
    <citation type="submission" date="2016-10" db="EMBL/GenBank/DDBJ databases">
        <authorList>
            <person name="Varghese N."/>
            <person name="Submissions S."/>
        </authorList>
    </citation>
    <scope>NUCLEOTIDE SEQUENCE [LARGE SCALE GENOMIC DNA]</scope>
    <source>
        <strain evidence="3">DSM 22530</strain>
    </source>
</reference>
<evidence type="ECO:0000256" key="1">
    <source>
        <dbReference type="SAM" id="Phobius"/>
    </source>
</evidence>
<evidence type="ECO:0000313" key="2">
    <source>
        <dbReference type="EMBL" id="SFD39896.1"/>
    </source>
</evidence>
<protein>
    <recommendedName>
        <fullName evidence="4">SPW repeat-containing protein</fullName>
    </recommendedName>
</protein>
<keyword evidence="1" id="KW-0472">Membrane</keyword>
<dbReference type="AlphaFoldDB" id="A0A1I1S025"/>
<dbReference type="RefSeq" id="WP_090080030.1">
    <property type="nucleotide sequence ID" value="NZ_FOMR01000001.1"/>
</dbReference>
<organism evidence="2 3">
    <name type="scientific">Lentibacillus persicus</name>
    <dbReference type="NCBI Taxonomy" id="640948"/>
    <lineage>
        <taxon>Bacteria</taxon>
        <taxon>Bacillati</taxon>
        <taxon>Bacillota</taxon>
        <taxon>Bacilli</taxon>
        <taxon>Bacillales</taxon>
        <taxon>Bacillaceae</taxon>
        <taxon>Lentibacillus</taxon>
    </lineage>
</organism>